<dbReference type="AlphaFoldDB" id="A0A7J5YJK4"/>
<evidence type="ECO:0000313" key="1">
    <source>
        <dbReference type="EMBL" id="KAF3848667.1"/>
    </source>
</evidence>
<proteinExistence type="predicted"/>
<evidence type="ECO:0000313" key="2">
    <source>
        <dbReference type="Proteomes" id="UP000518266"/>
    </source>
</evidence>
<name>A0A7J5YJK4_DISMA</name>
<reference evidence="1 2" key="1">
    <citation type="submission" date="2020-03" db="EMBL/GenBank/DDBJ databases">
        <title>Dissostichus mawsoni Genome sequencing and assembly.</title>
        <authorList>
            <person name="Park H."/>
        </authorList>
    </citation>
    <scope>NUCLEOTIDE SEQUENCE [LARGE SCALE GENOMIC DNA]</scope>
    <source>
        <strain evidence="1">DM0001</strain>
        <tissue evidence="1">Muscle</tissue>
    </source>
</reference>
<organism evidence="1 2">
    <name type="scientific">Dissostichus mawsoni</name>
    <name type="common">Antarctic cod</name>
    <dbReference type="NCBI Taxonomy" id="36200"/>
    <lineage>
        <taxon>Eukaryota</taxon>
        <taxon>Metazoa</taxon>
        <taxon>Chordata</taxon>
        <taxon>Craniata</taxon>
        <taxon>Vertebrata</taxon>
        <taxon>Euteleostomi</taxon>
        <taxon>Actinopterygii</taxon>
        <taxon>Neopterygii</taxon>
        <taxon>Teleostei</taxon>
        <taxon>Neoteleostei</taxon>
        <taxon>Acanthomorphata</taxon>
        <taxon>Eupercaria</taxon>
        <taxon>Perciformes</taxon>
        <taxon>Notothenioidei</taxon>
        <taxon>Nototheniidae</taxon>
        <taxon>Dissostichus</taxon>
    </lineage>
</organism>
<dbReference type="Proteomes" id="UP000518266">
    <property type="component" value="Unassembled WGS sequence"/>
</dbReference>
<comment type="caution">
    <text evidence="1">The sequence shown here is derived from an EMBL/GenBank/DDBJ whole genome shotgun (WGS) entry which is preliminary data.</text>
</comment>
<accession>A0A7J5YJK4</accession>
<gene>
    <name evidence="1" type="ORF">F7725_015164</name>
</gene>
<sequence length="144" mass="16014">MDAPSKKSDQKKSTLNECCATAGLFTSSMTGEERGEAAMAPCGHETVLRLRRRRGGGGGGAHRAGGPHVHLFGDLQHEDDVRPLVWLRVMVRREGGVITLLDLLAEGEQVHLVPIKRTLQRCHLQKQVEDKLDERLKTNTMKKR</sequence>
<protein>
    <submittedName>
        <fullName evidence="1">Uncharacterized protein</fullName>
    </submittedName>
</protein>
<dbReference type="EMBL" id="JAAKFY010000012">
    <property type="protein sequence ID" value="KAF3848667.1"/>
    <property type="molecule type" value="Genomic_DNA"/>
</dbReference>
<keyword evidence="2" id="KW-1185">Reference proteome</keyword>